<keyword evidence="2" id="KW-1185">Reference proteome</keyword>
<organism evidence="1 2">
    <name type="scientific">Larinioides sclopetarius</name>
    <dbReference type="NCBI Taxonomy" id="280406"/>
    <lineage>
        <taxon>Eukaryota</taxon>
        <taxon>Metazoa</taxon>
        <taxon>Ecdysozoa</taxon>
        <taxon>Arthropoda</taxon>
        <taxon>Chelicerata</taxon>
        <taxon>Arachnida</taxon>
        <taxon>Araneae</taxon>
        <taxon>Araneomorphae</taxon>
        <taxon>Entelegynae</taxon>
        <taxon>Araneoidea</taxon>
        <taxon>Araneidae</taxon>
        <taxon>Larinioides</taxon>
    </lineage>
</organism>
<evidence type="ECO:0000313" key="2">
    <source>
        <dbReference type="Proteomes" id="UP001497382"/>
    </source>
</evidence>
<proteinExistence type="predicted"/>
<evidence type="ECO:0000313" key="1">
    <source>
        <dbReference type="EMBL" id="CAL1284866.1"/>
    </source>
</evidence>
<gene>
    <name evidence="1" type="ORF">LARSCL_LOCUS13378</name>
</gene>
<accession>A0AAV2ALK1</accession>
<reference evidence="1 2" key="1">
    <citation type="submission" date="2024-04" db="EMBL/GenBank/DDBJ databases">
        <authorList>
            <person name="Rising A."/>
            <person name="Reimegard J."/>
            <person name="Sonavane S."/>
            <person name="Akerstrom W."/>
            <person name="Nylinder S."/>
            <person name="Hedman E."/>
            <person name="Kallberg Y."/>
        </authorList>
    </citation>
    <scope>NUCLEOTIDE SEQUENCE [LARGE SCALE GENOMIC DNA]</scope>
</reference>
<comment type="caution">
    <text evidence="1">The sequence shown here is derived from an EMBL/GenBank/DDBJ whole genome shotgun (WGS) entry which is preliminary data.</text>
</comment>
<dbReference type="EMBL" id="CAXIEN010000184">
    <property type="protein sequence ID" value="CAL1284866.1"/>
    <property type="molecule type" value="Genomic_DNA"/>
</dbReference>
<protein>
    <submittedName>
        <fullName evidence="1">Uncharacterized protein</fullName>
    </submittedName>
</protein>
<dbReference type="AlphaFoldDB" id="A0AAV2ALK1"/>
<name>A0AAV2ALK1_9ARAC</name>
<sequence>MKHLILLSARELNADPLPTLPYDLCVRWQPYILASEVVPLDCSSSGHGGCTAVTILLARTQSISTCLVQNDSCSYTVTLRTCL</sequence>
<dbReference type="Proteomes" id="UP001497382">
    <property type="component" value="Unassembled WGS sequence"/>
</dbReference>